<dbReference type="RefSeq" id="WP_170162770.1">
    <property type="nucleotide sequence ID" value="NZ_RKQK01000005.1"/>
</dbReference>
<evidence type="ECO:0000313" key="6">
    <source>
        <dbReference type="Proteomes" id="UP000269689"/>
    </source>
</evidence>
<dbReference type="PANTHER" id="PTHR31005">
    <property type="entry name" value="DUF4139 DOMAIN-CONTAINING PROTEIN"/>
    <property type="match status" value="1"/>
</dbReference>
<evidence type="ECO:0000256" key="1">
    <source>
        <dbReference type="SAM" id="Coils"/>
    </source>
</evidence>
<keyword evidence="1" id="KW-0175">Coiled coil</keyword>
<dbReference type="Pfam" id="PF13600">
    <property type="entry name" value="DUF4140"/>
    <property type="match status" value="1"/>
</dbReference>
<dbReference type="NCBIfam" id="TIGR02231">
    <property type="entry name" value="mucoidy inhibitor MuiA family protein"/>
    <property type="match status" value="1"/>
</dbReference>
<dbReference type="InterPro" id="IPR011935">
    <property type="entry name" value="CHP02231"/>
</dbReference>
<accession>A0A3N4TXF2</accession>
<organism evidence="5 6">
    <name type="scientific">Pacificibacter maritimus</name>
    <dbReference type="NCBI Taxonomy" id="762213"/>
    <lineage>
        <taxon>Bacteria</taxon>
        <taxon>Pseudomonadati</taxon>
        <taxon>Pseudomonadota</taxon>
        <taxon>Alphaproteobacteria</taxon>
        <taxon>Rhodobacterales</taxon>
        <taxon>Roseobacteraceae</taxon>
        <taxon>Pacificibacter</taxon>
    </lineage>
</organism>
<dbReference type="AlphaFoldDB" id="A0A3N4TXF2"/>
<dbReference type="InterPro" id="IPR037291">
    <property type="entry name" value="DUF4139"/>
</dbReference>
<dbReference type="PANTHER" id="PTHR31005:SF8">
    <property type="entry name" value="DUF4139 DOMAIN-CONTAINING PROTEIN"/>
    <property type="match status" value="1"/>
</dbReference>
<feature type="chain" id="PRO_5018131444" evidence="2">
    <location>
        <begin position="26"/>
        <end position="548"/>
    </location>
</feature>
<protein>
    <submittedName>
        <fullName evidence="5">Uncharacterized protein (TIGR02231 family)</fullName>
    </submittedName>
</protein>
<evidence type="ECO:0000259" key="4">
    <source>
        <dbReference type="Pfam" id="PF13600"/>
    </source>
</evidence>
<feature type="domain" description="DUF4139" evidence="3">
    <location>
        <begin position="235"/>
        <end position="543"/>
    </location>
</feature>
<dbReference type="InterPro" id="IPR025554">
    <property type="entry name" value="DUF4140"/>
</dbReference>
<keyword evidence="2" id="KW-0732">Signal</keyword>
<dbReference type="Proteomes" id="UP000269689">
    <property type="component" value="Unassembled WGS sequence"/>
</dbReference>
<proteinExistence type="predicted"/>
<evidence type="ECO:0000256" key="2">
    <source>
        <dbReference type="SAM" id="SignalP"/>
    </source>
</evidence>
<reference evidence="5 6" key="1">
    <citation type="submission" date="2018-11" db="EMBL/GenBank/DDBJ databases">
        <title>Genomic Encyclopedia of Type Strains, Phase IV (KMG-IV): sequencing the most valuable type-strain genomes for metagenomic binning, comparative biology and taxonomic classification.</title>
        <authorList>
            <person name="Goeker M."/>
        </authorList>
    </citation>
    <scope>NUCLEOTIDE SEQUENCE [LARGE SCALE GENOMIC DNA]</scope>
    <source>
        <strain evidence="5 6">DSM 104731</strain>
    </source>
</reference>
<sequence length="548" mass="59931">MTRIPLSTVFTFLAATALVPTASWSAQFEATSVVSAVTLYPNGAQITRDARITLPAGQHQVTFFDIPVEHENARLQGLQTQVAKAQLGPVQVVNVATSQDEMVVSEAAQSAYDRVESLKAELQRERRNIAAVKLEVDAAEDSLNYISSLKSPEGATPDEIASLAQTIRAESLQARLTMEDAKARTQTAEEDLEALELDLADAQAELSKHTSVSPYRAQVTLNVSLQEEAEVDVTFVYNSAAAFWQPSYKASVDTVDQSLTLQRSIEAGQSTGEPWTDVALRFATEKPSQRTAPSIVPEYLRRVGEIPVQGNMRAVALDGVSKMAMTEAPMASVATEVAQAQSYGVSLSFDYAQPATLYSTRMGTTEFALDPVSLTPDLIVRAVPLYEDTGYLIAKTQNDTDGLFLPGDMQLFRDGALIGQGYLDVQPVGSEFEIAFGAIDGIQVKRTVLDRNEGDRGFIAKSNQSSSEVRLDIENMTSRAWPIEVIDRISVSEQDDLTVDWKADPMPSTQNYEDRRGVLSWQFDLEGGEAESISITENLKWPEGQILR</sequence>
<gene>
    <name evidence="5" type="ORF">EDD53_2729</name>
</gene>
<keyword evidence="6" id="KW-1185">Reference proteome</keyword>
<comment type="caution">
    <text evidence="5">The sequence shown here is derived from an EMBL/GenBank/DDBJ whole genome shotgun (WGS) entry which is preliminary data.</text>
</comment>
<name>A0A3N4TXF2_9RHOB</name>
<dbReference type="EMBL" id="RKQK01000005">
    <property type="protein sequence ID" value="RPE63132.1"/>
    <property type="molecule type" value="Genomic_DNA"/>
</dbReference>
<feature type="coiled-coil region" evidence="1">
    <location>
        <begin position="105"/>
        <end position="142"/>
    </location>
</feature>
<evidence type="ECO:0000313" key="5">
    <source>
        <dbReference type="EMBL" id="RPE63132.1"/>
    </source>
</evidence>
<feature type="signal peptide" evidence="2">
    <location>
        <begin position="1"/>
        <end position="25"/>
    </location>
</feature>
<feature type="domain" description="DUF4140" evidence="4">
    <location>
        <begin position="37"/>
        <end position="145"/>
    </location>
</feature>
<evidence type="ECO:0000259" key="3">
    <source>
        <dbReference type="Pfam" id="PF13598"/>
    </source>
</evidence>
<feature type="coiled-coil region" evidence="1">
    <location>
        <begin position="178"/>
        <end position="212"/>
    </location>
</feature>
<dbReference type="Pfam" id="PF13598">
    <property type="entry name" value="DUF4139"/>
    <property type="match status" value="1"/>
</dbReference>